<dbReference type="InterPro" id="IPR000715">
    <property type="entry name" value="Glycosyl_transferase_4"/>
</dbReference>
<dbReference type="EMBL" id="CP017982">
    <property type="protein sequence ID" value="AYE61904.1"/>
    <property type="molecule type" value="Genomic_DNA"/>
</dbReference>
<reference evidence="10" key="3">
    <citation type="journal article" date="2018" name="Front. Microbiol.">
        <title>Comparative Genomics of Completely Sequenced Lactobacillus helveticus Genomes Provides Insights into Strain-Specific Genes and Resolves Metagenomics Data Down to the Strain Level.</title>
        <authorList>
            <person name="Schmid M."/>
            <person name="Muri J."/>
            <person name="Melidis D."/>
            <person name="Varadarajan A.R."/>
            <person name="Somerville V."/>
            <person name="Wicki A."/>
            <person name="Moser A."/>
            <person name="Bourqui M."/>
            <person name="Wenzel C."/>
            <person name="Eugster-Meier E."/>
            <person name="Frey J.E."/>
            <person name="Irmler S."/>
            <person name="Ahrens C.H."/>
        </authorList>
    </citation>
    <scope>NUCLEOTIDE SEQUENCE</scope>
    <source>
        <strain evidence="10">FAM8105</strain>
    </source>
</reference>
<reference evidence="12 17" key="5">
    <citation type="submission" date="2019-10" db="EMBL/GenBank/DDBJ databases">
        <title>Draft genome sequences of Lactobacillus strains.</title>
        <authorList>
            <person name="Cho G.-S."/>
            <person name="Fagbemigun O."/>
            <person name="Brinks E."/>
            <person name="Franz C.M.A.P."/>
        </authorList>
    </citation>
    <scope>NUCLEOTIDE SEQUENCE [LARGE SCALE GENOMIC DNA]</scope>
    <source>
        <strain evidence="12 17">313</strain>
    </source>
</reference>
<accession>A0A0D5MK71</accession>
<keyword evidence="7" id="KW-0573">Peptidoglycan synthesis</keyword>
<comment type="similarity">
    <text evidence="2 7">Belongs to the glycosyltransferase 4 family. MraY subfamily.</text>
</comment>
<keyword evidence="7" id="KW-0961">Cell wall biogenesis/degradation</keyword>
<evidence type="ECO:0000313" key="14">
    <source>
        <dbReference type="EMBL" id="NRO33982.1"/>
    </source>
</evidence>
<keyword evidence="7 9" id="KW-0460">Magnesium</keyword>
<feature type="transmembrane region" description="Helical" evidence="7">
    <location>
        <begin position="176"/>
        <end position="195"/>
    </location>
</feature>
<dbReference type="PANTHER" id="PTHR22926">
    <property type="entry name" value="PHOSPHO-N-ACETYLMURAMOYL-PENTAPEPTIDE-TRANSFERASE"/>
    <property type="match status" value="1"/>
</dbReference>
<protein>
    <recommendedName>
        <fullName evidence="7 8">Phospho-N-acetylmuramoyl-pentapeptide-transferase</fullName>
        <ecNumber evidence="7 8">2.7.8.13</ecNumber>
    </recommendedName>
    <alternativeName>
        <fullName evidence="7">UDP-MurNAc-pentapeptide phosphotransferase</fullName>
    </alternativeName>
</protein>
<dbReference type="EMBL" id="WCGB01000004">
    <property type="protein sequence ID" value="NRN90863.1"/>
    <property type="molecule type" value="Genomic_DNA"/>
</dbReference>
<dbReference type="GO" id="GO:0009252">
    <property type="term" value="P:peptidoglycan biosynthetic process"/>
    <property type="evidence" value="ECO:0007669"/>
    <property type="project" value="UniProtKB-UniRule"/>
</dbReference>
<evidence type="ECO:0000313" key="12">
    <source>
        <dbReference type="EMBL" id="MPW13911.1"/>
    </source>
</evidence>
<evidence type="ECO:0000313" key="15">
    <source>
        <dbReference type="Proteomes" id="UP000234562"/>
    </source>
</evidence>
<dbReference type="HAMAP" id="MF_00038">
    <property type="entry name" value="MraY"/>
    <property type="match status" value="1"/>
</dbReference>
<evidence type="ECO:0000256" key="9">
    <source>
        <dbReference type="PIRSR" id="PIRSR600715-1"/>
    </source>
</evidence>
<dbReference type="Proteomes" id="UP000234562">
    <property type="component" value="Chromosome"/>
</dbReference>
<dbReference type="Proteomes" id="UP000430466">
    <property type="component" value="Unassembled WGS sequence"/>
</dbReference>
<feature type="transmembrane region" description="Helical" evidence="7">
    <location>
        <begin position="81"/>
        <end position="102"/>
    </location>
</feature>
<dbReference type="EC" id="2.7.8.13" evidence="7 8"/>
<dbReference type="RefSeq" id="WP_003627667.1">
    <property type="nucleotide sequence ID" value="NZ_BLYT01000044.1"/>
</dbReference>
<dbReference type="PROSITE" id="PS01348">
    <property type="entry name" value="MRAY_2"/>
    <property type="match status" value="1"/>
</dbReference>
<evidence type="ECO:0000313" key="16">
    <source>
        <dbReference type="Proteomes" id="UP000267794"/>
    </source>
</evidence>
<name>A0A0D5MK71_LACHE</name>
<feature type="transmembrane region" description="Helical" evidence="7">
    <location>
        <begin position="304"/>
        <end position="321"/>
    </location>
</feature>
<evidence type="ECO:0000313" key="10">
    <source>
        <dbReference type="EMBL" id="AUI74529.1"/>
    </source>
</evidence>
<proteinExistence type="inferred from homology"/>
<dbReference type="OrthoDB" id="9805475at2"/>
<feature type="transmembrane region" description="Helical" evidence="7">
    <location>
        <begin position="54"/>
        <end position="75"/>
    </location>
</feature>
<evidence type="ECO:0000313" key="17">
    <source>
        <dbReference type="Proteomes" id="UP000430466"/>
    </source>
</evidence>
<comment type="cofactor">
    <cofactor evidence="7 9">
        <name>Mg(2+)</name>
        <dbReference type="ChEBI" id="CHEBI:18420"/>
    </cofactor>
</comment>
<comment type="pathway">
    <text evidence="7">Cell wall biogenesis; peptidoglycan biosynthesis.</text>
</comment>
<gene>
    <name evidence="7" type="primary">mraY</name>
    <name evidence="11" type="ORF">BC335_1479</name>
    <name evidence="12" type="ORF">GDZ32_02505</name>
    <name evidence="14" type="ORF">IMAU30003_00211</name>
    <name evidence="13" type="ORF">IMAU50013_00388</name>
    <name evidence="10" type="ORF">Lh8105_06935</name>
</gene>
<dbReference type="SMR" id="A0A0D5MK71"/>
<feature type="transmembrane region" description="Helical" evidence="7">
    <location>
        <begin position="6"/>
        <end position="26"/>
    </location>
</feature>
<dbReference type="PANTHER" id="PTHR22926:SF5">
    <property type="entry name" value="PHOSPHO-N-ACETYLMURAMOYL-PENTAPEPTIDE-TRANSFERASE HOMOLOG"/>
    <property type="match status" value="1"/>
</dbReference>
<dbReference type="Pfam" id="PF10555">
    <property type="entry name" value="MraY_sig1"/>
    <property type="match status" value="1"/>
</dbReference>
<evidence type="ECO:0000256" key="2">
    <source>
        <dbReference type="ARBA" id="ARBA00005583"/>
    </source>
</evidence>
<dbReference type="Proteomes" id="UP000601587">
    <property type="component" value="Unassembled WGS sequence"/>
</dbReference>
<feature type="binding site" evidence="9">
    <location>
        <position position="231"/>
    </location>
    <ligand>
        <name>Mg(2+)</name>
        <dbReference type="ChEBI" id="CHEBI:18420"/>
    </ligand>
</feature>
<evidence type="ECO:0000256" key="7">
    <source>
        <dbReference type="HAMAP-Rule" id="MF_00038"/>
    </source>
</evidence>
<dbReference type="GO" id="GO:0005886">
    <property type="term" value="C:plasma membrane"/>
    <property type="evidence" value="ECO:0007669"/>
    <property type="project" value="UniProtKB-SubCell"/>
</dbReference>
<keyword evidence="4 7" id="KW-0812">Transmembrane</keyword>
<organism evidence="12 17">
    <name type="scientific">Lactobacillus helveticus</name>
    <name type="common">Lactobacillus suntoryeus</name>
    <dbReference type="NCBI Taxonomy" id="1587"/>
    <lineage>
        <taxon>Bacteria</taxon>
        <taxon>Bacillati</taxon>
        <taxon>Bacillota</taxon>
        <taxon>Bacilli</taxon>
        <taxon>Lactobacillales</taxon>
        <taxon>Lactobacillaceae</taxon>
        <taxon>Lactobacillus</taxon>
    </lineage>
</organism>
<feature type="transmembrane region" description="Helical" evidence="7">
    <location>
        <begin position="114"/>
        <end position="133"/>
    </location>
</feature>
<dbReference type="GO" id="GO:0046872">
    <property type="term" value="F:metal ion binding"/>
    <property type="evidence" value="ECO:0007669"/>
    <property type="project" value="UniProtKB-KW"/>
</dbReference>
<dbReference type="GO" id="GO:0071555">
    <property type="term" value="P:cell wall organization"/>
    <property type="evidence" value="ECO:0007669"/>
    <property type="project" value="UniProtKB-KW"/>
</dbReference>
<dbReference type="KEGG" id="lhd:HUO_07765"/>
<dbReference type="GO" id="GO:0008963">
    <property type="term" value="F:phospho-N-acetylmuramoyl-pentapeptide-transferase activity"/>
    <property type="evidence" value="ECO:0007669"/>
    <property type="project" value="UniProtKB-UniRule"/>
</dbReference>
<comment type="subcellular location">
    <subcellularLocation>
        <location evidence="7">Cell membrane</location>
        <topology evidence="7">Multi-pass membrane protein</topology>
    </subcellularLocation>
    <subcellularLocation>
        <location evidence="1">Membrane</location>
        <topology evidence="1">Multi-pass membrane protein</topology>
    </subcellularLocation>
</comment>
<evidence type="ECO:0000256" key="3">
    <source>
        <dbReference type="ARBA" id="ARBA00022679"/>
    </source>
</evidence>
<keyword evidence="3 7" id="KW-0808">Transferase</keyword>
<dbReference type="InterPro" id="IPR018480">
    <property type="entry name" value="PNAcMuramoyl-5peptid_Trfase_CS"/>
</dbReference>
<evidence type="ECO:0000256" key="5">
    <source>
        <dbReference type="ARBA" id="ARBA00022989"/>
    </source>
</evidence>
<comment type="function">
    <text evidence="7">Catalyzes the initial step of the lipid cycle reactions in the biosynthesis of the cell wall peptidoglycan: transfers peptidoglycan precursor phospho-MurNAc-pentapeptide from UDP-MurNAc-pentapeptide onto the lipid carrier undecaprenyl phosphate, yielding undecaprenyl-pyrophosphoryl-MurNAc-pentapeptide, known as lipid I.</text>
</comment>
<dbReference type="GO" id="GO:0051301">
    <property type="term" value="P:cell division"/>
    <property type="evidence" value="ECO:0007669"/>
    <property type="project" value="UniProtKB-KW"/>
</dbReference>
<reference evidence="15" key="1">
    <citation type="submission" date="2016-05" db="EMBL/GenBank/DDBJ databases">
        <title>Genome sequence of Lactobacillus helveticus FAM8105.</title>
        <authorList>
            <person name="Ahrens C."/>
            <person name="Schmid M."/>
        </authorList>
    </citation>
    <scope>NUCLEOTIDE SEQUENCE [LARGE SCALE GENOMIC DNA]</scope>
    <source>
        <strain evidence="15">FAM8105</strain>
    </source>
</reference>
<keyword evidence="7" id="KW-0131">Cell cycle</keyword>
<dbReference type="GO" id="GO:0008360">
    <property type="term" value="P:regulation of cell shape"/>
    <property type="evidence" value="ECO:0007669"/>
    <property type="project" value="UniProtKB-KW"/>
</dbReference>
<dbReference type="Proteomes" id="UP000651333">
    <property type="component" value="Unassembled WGS sequence"/>
</dbReference>
<reference evidence="13" key="4">
    <citation type="submission" date="2019-09" db="EMBL/GenBank/DDBJ databases">
        <title>Comparative genomic analysis of Lactobacillus helveticus.</title>
        <authorList>
            <person name="Zhang H."/>
            <person name="Chen Y."/>
            <person name="Zhong Z."/>
        </authorList>
    </citation>
    <scope>NUCLEOTIDE SEQUENCE</scope>
    <source>
        <strain evidence="14">IMAU30003</strain>
        <strain evidence="13">IMAU50013</strain>
    </source>
</reference>
<evidence type="ECO:0000256" key="4">
    <source>
        <dbReference type="ARBA" id="ARBA00022692"/>
    </source>
</evidence>
<dbReference type="CDD" id="cd06852">
    <property type="entry name" value="GT_MraY"/>
    <property type="match status" value="1"/>
</dbReference>
<keyword evidence="7" id="KW-0133">Cell shape</keyword>
<feature type="transmembrane region" description="Helical" evidence="7">
    <location>
        <begin position="254"/>
        <end position="275"/>
    </location>
</feature>
<dbReference type="Pfam" id="PF00953">
    <property type="entry name" value="Glycos_transf_4"/>
    <property type="match status" value="1"/>
</dbReference>
<feature type="binding site" evidence="9">
    <location>
        <position position="171"/>
    </location>
    <ligand>
        <name>Mg(2+)</name>
        <dbReference type="ChEBI" id="CHEBI:18420"/>
    </ligand>
</feature>
<keyword evidence="7" id="KW-0132">Cell division</keyword>
<dbReference type="UniPathway" id="UPA00219"/>
<dbReference type="EMBL" id="WCHB01000003">
    <property type="protein sequence ID" value="NRO33982.1"/>
    <property type="molecule type" value="Genomic_DNA"/>
</dbReference>
<sequence>MSIMQASCIALVSSLTLTVIFLPLLIKFMHSHHEGQEIRDEGPKWHQKKSGTPTMGGTIFVIAAVISVIWVTAWQHSLNKVVWILVISLLGYGIIGFLDDGIKLYYKRNLGLRAWQKLALQIIIAVVIVLIASSDHFNFGLYIPFAGVVHSVALFVIFIIFWLVGFSNAVNLSDGLDGLATGLSVVAYGTYAYIAFKQKNFAILAFCMSVIGGLIAFFIFNHKPAKIFMGDAGSLALGGGLATVSIMLNRPWSLLLVGIVFVCETASVIMQVISFQTTGKRIFKMTPIHHHFEMLGWSEWKVDIVFWIVGLVGSILYLAIWG</sequence>
<dbReference type="EMBL" id="CP015496">
    <property type="protein sequence ID" value="AUI74529.1"/>
    <property type="molecule type" value="Genomic_DNA"/>
</dbReference>
<comment type="catalytic activity">
    <reaction evidence="7">
        <text>UDP-N-acetyl-alpha-D-muramoyl-L-alanyl-gamma-D-glutamyl-L-lysyl-D-alanyl-D-alanine + di-trans,octa-cis-undecaprenyl phosphate = Mur2Ac(oyl-L-Ala-gamma-D-Glu-L-Lys-D-Ala-D-Ala)-di-trans,octa-cis-undecaprenyl diphosphate + UMP</text>
        <dbReference type="Rhea" id="RHEA:21920"/>
        <dbReference type="ChEBI" id="CHEBI:57865"/>
        <dbReference type="ChEBI" id="CHEBI:60032"/>
        <dbReference type="ChEBI" id="CHEBI:60392"/>
        <dbReference type="ChEBI" id="CHEBI:70758"/>
        <dbReference type="EC" id="2.7.8.13"/>
    </reaction>
</comment>
<keyword evidence="7 9" id="KW-0479">Metal-binding</keyword>
<feature type="transmembrane region" description="Helical" evidence="7">
    <location>
        <begin position="227"/>
        <end position="248"/>
    </location>
</feature>
<keyword evidence="6 7" id="KW-0472">Membrane</keyword>
<dbReference type="AlphaFoldDB" id="A0A0D5MK71"/>
<evidence type="ECO:0000313" key="11">
    <source>
        <dbReference type="EMBL" id="AYE61904.1"/>
    </source>
</evidence>
<feature type="transmembrane region" description="Helical" evidence="7">
    <location>
        <begin position="139"/>
        <end position="164"/>
    </location>
</feature>
<dbReference type="InterPro" id="IPR003524">
    <property type="entry name" value="PNAcMuramoyl-5peptid_Trfase"/>
</dbReference>
<dbReference type="Proteomes" id="UP000267794">
    <property type="component" value="Chromosome"/>
</dbReference>
<dbReference type="EMBL" id="WHOE01000018">
    <property type="protein sequence ID" value="MPW13911.1"/>
    <property type="molecule type" value="Genomic_DNA"/>
</dbReference>
<evidence type="ECO:0000256" key="6">
    <source>
        <dbReference type="ARBA" id="ARBA00023136"/>
    </source>
</evidence>
<keyword evidence="7" id="KW-1003">Cell membrane</keyword>
<reference evidence="11 16" key="2">
    <citation type="submission" date="2016-10" db="EMBL/GenBank/DDBJ databases">
        <title>Complete genomic sequencing of Lactobacillus helveticus LH99 and comparative genome analysis.</title>
        <authorList>
            <person name="Li N."/>
            <person name="You C."/>
            <person name="Liu Z."/>
        </authorList>
    </citation>
    <scope>NUCLEOTIDE SEQUENCE [LARGE SCALE GENOMIC DNA]</scope>
    <source>
        <strain evidence="11 16">LH99</strain>
    </source>
</reference>
<keyword evidence="5 7" id="KW-1133">Transmembrane helix</keyword>
<dbReference type="NCBIfam" id="TIGR00445">
    <property type="entry name" value="mraY"/>
    <property type="match status" value="1"/>
</dbReference>
<evidence type="ECO:0000256" key="1">
    <source>
        <dbReference type="ARBA" id="ARBA00004141"/>
    </source>
</evidence>
<evidence type="ECO:0000256" key="8">
    <source>
        <dbReference type="NCBIfam" id="TIGR00445"/>
    </source>
</evidence>
<feature type="transmembrane region" description="Helical" evidence="7">
    <location>
        <begin position="201"/>
        <end position="220"/>
    </location>
</feature>
<dbReference type="OMA" id="DTPTMGG"/>
<evidence type="ECO:0000313" key="13">
    <source>
        <dbReference type="EMBL" id="NRN90863.1"/>
    </source>
</evidence>